<dbReference type="AlphaFoldDB" id="A0A0K8TB25"/>
<accession>A0A0K8TB25</accession>
<proteinExistence type="predicted"/>
<feature type="transmembrane region" description="Helical" evidence="1">
    <location>
        <begin position="214"/>
        <end position="239"/>
    </location>
</feature>
<keyword evidence="1" id="KW-0812">Transmembrane</keyword>
<protein>
    <submittedName>
        <fullName evidence="2">Uncharacterized protein</fullName>
    </submittedName>
</protein>
<dbReference type="EMBL" id="GBRD01003068">
    <property type="protein sequence ID" value="JAG62753.1"/>
    <property type="molecule type" value="Transcribed_RNA"/>
</dbReference>
<keyword evidence="1" id="KW-0472">Membrane</keyword>
<organism evidence="2">
    <name type="scientific">Lygus hesperus</name>
    <name type="common">Western plant bug</name>
    <dbReference type="NCBI Taxonomy" id="30085"/>
    <lineage>
        <taxon>Eukaryota</taxon>
        <taxon>Metazoa</taxon>
        <taxon>Ecdysozoa</taxon>
        <taxon>Arthropoda</taxon>
        <taxon>Hexapoda</taxon>
        <taxon>Insecta</taxon>
        <taxon>Pterygota</taxon>
        <taxon>Neoptera</taxon>
        <taxon>Paraneoptera</taxon>
        <taxon>Hemiptera</taxon>
        <taxon>Heteroptera</taxon>
        <taxon>Panheteroptera</taxon>
        <taxon>Cimicomorpha</taxon>
        <taxon>Miridae</taxon>
        <taxon>Mirini</taxon>
        <taxon>Lygus</taxon>
    </lineage>
</organism>
<keyword evidence="1" id="KW-1133">Transmembrane helix</keyword>
<evidence type="ECO:0000313" key="2">
    <source>
        <dbReference type="EMBL" id="JAG62753.1"/>
    </source>
</evidence>
<name>A0A0K8TB25_LYGHE</name>
<sequence length="272" mass="30240">MEELRNEKHELQEKLANVSVSMIPNLVDVSEDEISPDRLLISIPARERSMSLDQELGLLPERRGIFSHPMGSYLGELSLEDRSTSCSDLVPEVVELATQTEADEEISDRRIVTNMGTQTDEGLRNEDTHGLPETTSTSSTFVALNSREMSSQTGIVLMLPQYSGSHHAQTQTEDQLVSLPNISAMQDETTASVWDVTSRSSSYSQSSLSSENSFLSNILLTTVYLIILLACALVFFTSVINSELITHRFCNWIATFTKNGVKIRYPRGIPPH</sequence>
<evidence type="ECO:0000256" key="1">
    <source>
        <dbReference type="SAM" id="Phobius"/>
    </source>
</evidence>
<reference evidence="2" key="1">
    <citation type="submission" date="2014-09" db="EMBL/GenBank/DDBJ databases">
        <authorList>
            <person name="Magalhaes I.L.F."/>
            <person name="Oliveira U."/>
            <person name="Santos F.R."/>
            <person name="Vidigal T.H.D.A."/>
            <person name="Brescovit A.D."/>
            <person name="Santos A.J."/>
        </authorList>
    </citation>
    <scope>NUCLEOTIDE SEQUENCE</scope>
</reference>